<keyword evidence="2" id="KW-1185">Reference proteome</keyword>
<proteinExistence type="predicted"/>
<reference evidence="1" key="1">
    <citation type="submission" date="2022-04" db="EMBL/GenBank/DDBJ databases">
        <title>Jade perch genome.</title>
        <authorList>
            <person name="Chao B."/>
        </authorList>
    </citation>
    <scope>NUCLEOTIDE SEQUENCE</scope>
    <source>
        <strain evidence="1">CB-2022</strain>
    </source>
</reference>
<protein>
    <submittedName>
        <fullName evidence="1">Uncharacterized protein</fullName>
    </submittedName>
</protein>
<evidence type="ECO:0000313" key="1">
    <source>
        <dbReference type="EMBL" id="KAI3366972.1"/>
    </source>
</evidence>
<gene>
    <name evidence="1" type="ORF">L3Q82_009256</name>
</gene>
<accession>A0ACB8WGC2</accession>
<sequence length="233" mass="24619">MSTCISNSVFVSCLCSVMVDQLTSVGSPSLGWSWVFAIGVLGISCLGIYAGYSEKILALKIFAGFMGVGMVIMLIFGIIVAVTRNKLRENFDTIATEIAKPFIDDPSSRAMLEEIQQTAQCCGVASSSDWGNSIPQSCACRSSGYGAFGSYGGSGCKSRPSVGFGTTGPDTIYKEACSMILLMWVDIVFKIAMGLCFGFAVTALLGLLVSLLMIHQVKRHDGAGATSIAMKGY</sequence>
<name>A0ACB8WGC2_9TELE</name>
<evidence type="ECO:0000313" key="2">
    <source>
        <dbReference type="Proteomes" id="UP000831701"/>
    </source>
</evidence>
<dbReference type="EMBL" id="CM041540">
    <property type="protein sequence ID" value="KAI3366972.1"/>
    <property type="molecule type" value="Genomic_DNA"/>
</dbReference>
<comment type="caution">
    <text evidence="1">The sequence shown here is derived from an EMBL/GenBank/DDBJ whole genome shotgun (WGS) entry which is preliminary data.</text>
</comment>
<dbReference type="Proteomes" id="UP000831701">
    <property type="component" value="Chromosome 10"/>
</dbReference>
<organism evidence="1 2">
    <name type="scientific">Scortum barcoo</name>
    <name type="common">barcoo grunter</name>
    <dbReference type="NCBI Taxonomy" id="214431"/>
    <lineage>
        <taxon>Eukaryota</taxon>
        <taxon>Metazoa</taxon>
        <taxon>Chordata</taxon>
        <taxon>Craniata</taxon>
        <taxon>Vertebrata</taxon>
        <taxon>Euteleostomi</taxon>
        <taxon>Actinopterygii</taxon>
        <taxon>Neopterygii</taxon>
        <taxon>Teleostei</taxon>
        <taxon>Neoteleostei</taxon>
        <taxon>Acanthomorphata</taxon>
        <taxon>Eupercaria</taxon>
        <taxon>Centrarchiformes</taxon>
        <taxon>Terapontoidei</taxon>
        <taxon>Terapontidae</taxon>
        <taxon>Scortum</taxon>
    </lineage>
</organism>